<keyword evidence="2" id="KW-1185">Reference proteome</keyword>
<organism evidence="1 2">
    <name type="scientific">Vescimonas fastidiosa</name>
    <dbReference type="NCBI Taxonomy" id="2714353"/>
    <lineage>
        <taxon>Bacteria</taxon>
        <taxon>Bacillati</taxon>
        <taxon>Bacillota</taxon>
        <taxon>Clostridia</taxon>
        <taxon>Eubacteriales</taxon>
        <taxon>Oscillospiraceae</taxon>
        <taxon>Vescimonas</taxon>
    </lineage>
</organism>
<proteinExistence type="predicted"/>
<gene>
    <name evidence="1" type="ORF">MM35RIKEN_21980</name>
</gene>
<geneLocation type="plasmid" evidence="1 2">
    <name>pMM35_01</name>
</geneLocation>
<evidence type="ECO:0000313" key="2">
    <source>
        <dbReference type="Proteomes" id="UP000681343"/>
    </source>
</evidence>
<name>A0A810Q2M5_9FIRM</name>
<reference evidence="1" key="1">
    <citation type="submission" date="2020-09" db="EMBL/GenBank/DDBJ databases">
        <title>New species isolated from human feces.</title>
        <authorList>
            <person name="Kitahara M."/>
            <person name="Shigeno Y."/>
            <person name="Shime M."/>
            <person name="Matsumoto Y."/>
            <person name="Nakamura S."/>
            <person name="Motooka D."/>
            <person name="Fukuoka S."/>
            <person name="Nishikawa H."/>
            <person name="Benno Y."/>
        </authorList>
    </citation>
    <scope>NUCLEOTIDE SEQUENCE</scope>
    <source>
        <strain evidence="1">MM35</strain>
        <plasmid evidence="1">pMM35_01</plasmid>
    </source>
</reference>
<protein>
    <submittedName>
        <fullName evidence="1">Uncharacterized protein</fullName>
    </submittedName>
</protein>
<dbReference type="Proteomes" id="UP000681343">
    <property type="component" value="Plasmid pMM35_01"/>
</dbReference>
<keyword evidence="1" id="KW-0614">Plasmid</keyword>
<dbReference type="KEGG" id="vfa:MM35RIKEN_21980"/>
<sequence length="54" mass="6252">MCLRFWNLWATGTNKKYRKGAPTRKLQQLKYAVTVSECGTIRIPRPPNTFPLLS</sequence>
<dbReference type="AlphaFoldDB" id="A0A810Q2M5"/>
<accession>A0A810Q2M5</accession>
<evidence type="ECO:0000313" key="1">
    <source>
        <dbReference type="EMBL" id="BCK80006.1"/>
    </source>
</evidence>
<dbReference type="EMBL" id="AP023416">
    <property type="protein sequence ID" value="BCK80006.1"/>
    <property type="molecule type" value="Genomic_DNA"/>
</dbReference>